<organism evidence="1 2">
    <name type="scientific">Dermacentor silvarum</name>
    <name type="common">Tick</name>
    <dbReference type="NCBI Taxonomy" id="543639"/>
    <lineage>
        <taxon>Eukaryota</taxon>
        <taxon>Metazoa</taxon>
        <taxon>Ecdysozoa</taxon>
        <taxon>Arthropoda</taxon>
        <taxon>Chelicerata</taxon>
        <taxon>Arachnida</taxon>
        <taxon>Acari</taxon>
        <taxon>Parasitiformes</taxon>
        <taxon>Ixodida</taxon>
        <taxon>Ixodoidea</taxon>
        <taxon>Ixodidae</taxon>
        <taxon>Rhipicephalinae</taxon>
        <taxon>Dermacentor</taxon>
    </lineage>
</organism>
<evidence type="ECO:0000313" key="1">
    <source>
        <dbReference type="EMBL" id="KAH7949830.1"/>
    </source>
</evidence>
<keyword evidence="2" id="KW-1185">Reference proteome</keyword>
<evidence type="ECO:0000313" key="2">
    <source>
        <dbReference type="Proteomes" id="UP000821865"/>
    </source>
</evidence>
<gene>
    <name evidence="1" type="ORF">HPB49_015655</name>
</gene>
<accession>A0ACB8CRY1</accession>
<reference evidence="1" key="1">
    <citation type="submission" date="2020-05" db="EMBL/GenBank/DDBJ databases">
        <title>Large-scale comparative analyses of tick genomes elucidate their genetic diversity and vector capacities.</title>
        <authorList>
            <person name="Jia N."/>
            <person name="Wang J."/>
            <person name="Shi W."/>
            <person name="Du L."/>
            <person name="Sun Y."/>
            <person name="Zhan W."/>
            <person name="Jiang J."/>
            <person name="Wang Q."/>
            <person name="Zhang B."/>
            <person name="Ji P."/>
            <person name="Sakyi L.B."/>
            <person name="Cui X."/>
            <person name="Yuan T."/>
            <person name="Jiang B."/>
            <person name="Yang W."/>
            <person name="Lam T.T.-Y."/>
            <person name="Chang Q."/>
            <person name="Ding S."/>
            <person name="Wang X."/>
            <person name="Zhu J."/>
            <person name="Ruan X."/>
            <person name="Zhao L."/>
            <person name="Wei J."/>
            <person name="Que T."/>
            <person name="Du C."/>
            <person name="Cheng J."/>
            <person name="Dai P."/>
            <person name="Han X."/>
            <person name="Huang E."/>
            <person name="Gao Y."/>
            <person name="Liu J."/>
            <person name="Shao H."/>
            <person name="Ye R."/>
            <person name="Li L."/>
            <person name="Wei W."/>
            <person name="Wang X."/>
            <person name="Wang C."/>
            <person name="Yang T."/>
            <person name="Huo Q."/>
            <person name="Li W."/>
            <person name="Guo W."/>
            <person name="Chen H."/>
            <person name="Zhou L."/>
            <person name="Ni X."/>
            <person name="Tian J."/>
            <person name="Zhou Y."/>
            <person name="Sheng Y."/>
            <person name="Liu T."/>
            <person name="Pan Y."/>
            <person name="Xia L."/>
            <person name="Li J."/>
            <person name="Zhao F."/>
            <person name="Cao W."/>
        </authorList>
    </citation>
    <scope>NUCLEOTIDE SEQUENCE</scope>
    <source>
        <strain evidence="1">Dsil-2018</strain>
    </source>
</reference>
<dbReference type="EMBL" id="CM023474">
    <property type="protein sequence ID" value="KAH7949830.1"/>
    <property type="molecule type" value="Genomic_DNA"/>
</dbReference>
<proteinExistence type="predicted"/>
<protein>
    <submittedName>
        <fullName evidence="1">Uncharacterized protein</fullName>
    </submittedName>
</protein>
<comment type="caution">
    <text evidence="1">The sequence shown here is derived from an EMBL/GenBank/DDBJ whole genome shotgun (WGS) entry which is preliminary data.</text>
</comment>
<name>A0ACB8CRY1_DERSI</name>
<dbReference type="Proteomes" id="UP000821865">
    <property type="component" value="Chromosome 5"/>
</dbReference>
<sequence length="93" mass="10296">MDEEPVCACPDNKSAGVKRIARELDDIRVHPPDQCTAGLVYPTNPYRWQATIAGPQGSPYEGGLFKLRIQLPRDYPFEAPVVRVGTLETFAPP</sequence>